<dbReference type="AlphaFoldDB" id="W4EN15"/>
<keyword evidence="5 6" id="KW-0472">Membrane</keyword>
<organism evidence="8 9">
    <name type="scientific">Viridibacillus arenosi FSL R5-213</name>
    <dbReference type="NCBI Taxonomy" id="1227360"/>
    <lineage>
        <taxon>Bacteria</taxon>
        <taxon>Bacillati</taxon>
        <taxon>Bacillota</taxon>
        <taxon>Bacilli</taxon>
        <taxon>Bacillales</taxon>
        <taxon>Caryophanaceae</taxon>
        <taxon>Viridibacillus</taxon>
    </lineage>
</organism>
<reference evidence="8 9" key="1">
    <citation type="journal article" date="2014" name="BMC Genomics">
        <title>Genomic comparison of sporeforming bacilli isolated from milk.</title>
        <authorList>
            <person name="Moreno Switt A.I."/>
            <person name="Andrus A.D."/>
            <person name="Ranieri M.L."/>
            <person name="Orsi R.H."/>
            <person name="Ivy R."/>
            <person name="den Bakker H.C."/>
            <person name="Martin N.H."/>
            <person name="Wiedmann M."/>
            <person name="Boor K.J."/>
        </authorList>
    </citation>
    <scope>NUCLEOTIDE SEQUENCE [LARGE SCALE GENOMIC DNA]</scope>
    <source>
        <strain evidence="8 9">FSL R5-213</strain>
    </source>
</reference>
<keyword evidence="2" id="KW-1003">Cell membrane</keyword>
<dbReference type="InterPro" id="IPR027379">
    <property type="entry name" value="CLS_N"/>
</dbReference>
<dbReference type="EMBL" id="ASQA01000042">
    <property type="protein sequence ID" value="ETT81186.1"/>
    <property type="molecule type" value="Genomic_DNA"/>
</dbReference>
<comment type="subcellular location">
    <subcellularLocation>
        <location evidence="1">Cell membrane</location>
        <topology evidence="1">Multi-pass membrane protein</topology>
    </subcellularLocation>
</comment>
<feature type="transmembrane region" description="Helical" evidence="6">
    <location>
        <begin position="50"/>
        <end position="71"/>
    </location>
</feature>
<dbReference type="GO" id="GO:0005886">
    <property type="term" value="C:plasma membrane"/>
    <property type="evidence" value="ECO:0007669"/>
    <property type="project" value="UniProtKB-SubCell"/>
</dbReference>
<protein>
    <recommendedName>
        <fullName evidence="7">Cardiolipin synthase N-terminal domain-containing protein</fullName>
    </recommendedName>
</protein>
<evidence type="ECO:0000313" key="9">
    <source>
        <dbReference type="Proteomes" id="UP000019062"/>
    </source>
</evidence>
<keyword evidence="3 6" id="KW-0812">Transmembrane</keyword>
<evidence type="ECO:0000256" key="3">
    <source>
        <dbReference type="ARBA" id="ARBA00022692"/>
    </source>
</evidence>
<dbReference type="PATRIC" id="fig|1227360.4.peg.4234"/>
<sequence>MQLHYNLEDLKDIDWMGVLPIILPFMAVGFILILIALLDLYRNRKTRENVFIWTLVILFCNTIGPILYFVIGRKDSRA</sequence>
<dbReference type="RefSeq" id="WP_038190841.1">
    <property type="nucleotide sequence ID" value="NZ_ASQA01000042.1"/>
</dbReference>
<evidence type="ECO:0000256" key="2">
    <source>
        <dbReference type="ARBA" id="ARBA00022475"/>
    </source>
</evidence>
<evidence type="ECO:0000259" key="7">
    <source>
        <dbReference type="Pfam" id="PF13396"/>
    </source>
</evidence>
<proteinExistence type="predicted"/>
<evidence type="ECO:0000256" key="6">
    <source>
        <dbReference type="SAM" id="Phobius"/>
    </source>
</evidence>
<name>W4EN15_9BACL</name>
<evidence type="ECO:0000256" key="4">
    <source>
        <dbReference type="ARBA" id="ARBA00022989"/>
    </source>
</evidence>
<dbReference type="Proteomes" id="UP000019062">
    <property type="component" value="Unassembled WGS sequence"/>
</dbReference>
<evidence type="ECO:0000256" key="1">
    <source>
        <dbReference type="ARBA" id="ARBA00004651"/>
    </source>
</evidence>
<gene>
    <name evidence="8" type="ORF">C176_20809</name>
</gene>
<evidence type="ECO:0000256" key="5">
    <source>
        <dbReference type="ARBA" id="ARBA00023136"/>
    </source>
</evidence>
<feature type="transmembrane region" description="Helical" evidence="6">
    <location>
        <begin position="15"/>
        <end position="38"/>
    </location>
</feature>
<feature type="domain" description="Cardiolipin synthase N-terminal" evidence="7">
    <location>
        <begin position="31"/>
        <end position="73"/>
    </location>
</feature>
<evidence type="ECO:0000313" key="8">
    <source>
        <dbReference type="EMBL" id="ETT81186.1"/>
    </source>
</evidence>
<accession>W4EN15</accession>
<comment type="caution">
    <text evidence="8">The sequence shown here is derived from an EMBL/GenBank/DDBJ whole genome shotgun (WGS) entry which is preliminary data.</text>
</comment>
<keyword evidence="9" id="KW-1185">Reference proteome</keyword>
<keyword evidence="4 6" id="KW-1133">Transmembrane helix</keyword>
<dbReference type="Pfam" id="PF13396">
    <property type="entry name" value="PLDc_N"/>
    <property type="match status" value="1"/>
</dbReference>